<protein>
    <submittedName>
        <fullName evidence="1">Uncharacterized protein</fullName>
    </submittedName>
</protein>
<dbReference type="EMBL" id="AK403012">
    <property type="protein sequence ID" value="BAM19513.1"/>
    <property type="molecule type" value="mRNA"/>
</dbReference>
<feature type="non-terminal residue" evidence="1">
    <location>
        <position position="1"/>
    </location>
</feature>
<accession>I4DNM3</accession>
<dbReference type="AlphaFoldDB" id="I4DNM3"/>
<sequence length="53" mass="6321">NLVLVCRTEVIKMDNTNVYGYEMFVVTSSDYCFKKRRLLKRLRNCNAIILYLV</sequence>
<organism evidence="1">
    <name type="scientific">Papilio xuthus</name>
    <name type="common">Asian swallowtail butterfly</name>
    <dbReference type="NCBI Taxonomy" id="66420"/>
    <lineage>
        <taxon>Eukaryota</taxon>
        <taxon>Metazoa</taxon>
        <taxon>Ecdysozoa</taxon>
        <taxon>Arthropoda</taxon>
        <taxon>Hexapoda</taxon>
        <taxon>Insecta</taxon>
        <taxon>Pterygota</taxon>
        <taxon>Neoptera</taxon>
        <taxon>Endopterygota</taxon>
        <taxon>Lepidoptera</taxon>
        <taxon>Glossata</taxon>
        <taxon>Ditrysia</taxon>
        <taxon>Papilionoidea</taxon>
        <taxon>Papilionidae</taxon>
        <taxon>Papilioninae</taxon>
        <taxon>Papilio</taxon>
    </lineage>
</organism>
<proteinExistence type="evidence at transcript level"/>
<evidence type="ECO:0000313" key="1">
    <source>
        <dbReference type="EMBL" id="BAM19513.1"/>
    </source>
</evidence>
<name>I4DNM3_PAPXU</name>
<reference evidence="1" key="1">
    <citation type="journal article" date="2012" name="BMC Biol.">
        <title>Comprehensive microarray-based analysis for stage-specific larval camouflage pattern-associated genes in the swallowtail butterfly, Papilio xuthus.</title>
        <authorList>
            <person name="Futahashi R."/>
            <person name="Shirataki H."/>
            <person name="Narita T."/>
            <person name="Mita K."/>
            <person name="Fujiwara H."/>
        </authorList>
    </citation>
    <scope>NUCLEOTIDE SEQUENCE</scope>
    <source>
        <tissue evidence="1">Epidermis</tissue>
    </source>
</reference>